<name>A0AAV3XPU7_9CYAN</name>
<dbReference type="AlphaFoldDB" id="A0AAV3XPU7"/>
<organism evidence="2 3">
    <name type="scientific">Microseira wollei NIES-4236</name>
    <dbReference type="NCBI Taxonomy" id="2530354"/>
    <lineage>
        <taxon>Bacteria</taxon>
        <taxon>Bacillati</taxon>
        <taxon>Cyanobacteriota</taxon>
        <taxon>Cyanophyceae</taxon>
        <taxon>Oscillatoriophycideae</taxon>
        <taxon>Aerosakkonematales</taxon>
        <taxon>Aerosakkonemataceae</taxon>
        <taxon>Microseira</taxon>
    </lineage>
</organism>
<reference evidence="2" key="1">
    <citation type="submission" date="2019-10" db="EMBL/GenBank/DDBJ databases">
        <title>Draft genome sequece of Microseira wollei NIES-4236.</title>
        <authorList>
            <person name="Yamaguchi H."/>
            <person name="Suzuki S."/>
            <person name="Kawachi M."/>
        </authorList>
    </citation>
    <scope>NUCLEOTIDE SEQUENCE</scope>
    <source>
        <strain evidence="2">NIES-4236</strain>
    </source>
</reference>
<protein>
    <submittedName>
        <fullName evidence="2">Uncharacterized protein</fullName>
    </submittedName>
</protein>
<feature type="transmembrane region" description="Helical" evidence="1">
    <location>
        <begin position="203"/>
        <end position="221"/>
    </location>
</feature>
<dbReference type="Proteomes" id="UP001050975">
    <property type="component" value="Unassembled WGS sequence"/>
</dbReference>
<accession>A0AAV3XPU7</accession>
<keyword evidence="1" id="KW-1133">Transmembrane helix</keyword>
<dbReference type="EMBL" id="BLAY01000242">
    <property type="protein sequence ID" value="GET43678.1"/>
    <property type="molecule type" value="Genomic_DNA"/>
</dbReference>
<evidence type="ECO:0000313" key="2">
    <source>
        <dbReference type="EMBL" id="GET43678.1"/>
    </source>
</evidence>
<sequence>MLAVPVTGLAVIGHGGGNILSQGRFYACRARNRVGSDWARRGKYFVPGKVLCLPCRETGWAAIGHGGGNVLSQRRFYACRAEKPGGQGLGTAGEIFFPWEGFMLAVPVTGLAVIGHGGGNVLSLGRFYACRAEKPGGQGLGTAGEIFCPWEHFMLAVPRNRVGRDWARRGKYFVPGKVLCLPCRETVYLRLGTAGEIFCPSEGFMLAVPLLVGVFLLMLPCP</sequence>
<comment type="caution">
    <text evidence="2">The sequence shown here is derived from an EMBL/GenBank/DDBJ whole genome shotgun (WGS) entry which is preliminary data.</text>
</comment>
<keyword evidence="1" id="KW-0812">Transmembrane</keyword>
<proteinExistence type="predicted"/>
<dbReference type="RefSeq" id="WP_226592737.1">
    <property type="nucleotide sequence ID" value="NZ_BLAY01000242.1"/>
</dbReference>
<evidence type="ECO:0000313" key="3">
    <source>
        <dbReference type="Proteomes" id="UP001050975"/>
    </source>
</evidence>
<evidence type="ECO:0000256" key="1">
    <source>
        <dbReference type="SAM" id="Phobius"/>
    </source>
</evidence>
<keyword evidence="3" id="KW-1185">Reference proteome</keyword>
<keyword evidence="1" id="KW-0472">Membrane</keyword>
<gene>
    <name evidence="2" type="ORF">MiSe_85030</name>
</gene>